<protein>
    <submittedName>
        <fullName evidence="3">Layilin</fullName>
    </submittedName>
</protein>
<dbReference type="OrthoDB" id="7357196at2759"/>
<proteinExistence type="predicted"/>
<gene>
    <name evidence="3" type="ORF">Fcan01_01412</name>
</gene>
<dbReference type="CDD" id="cd00037">
    <property type="entry name" value="CLECT"/>
    <property type="match status" value="1"/>
</dbReference>
<reference evidence="3 4" key="1">
    <citation type="submission" date="2015-12" db="EMBL/GenBank/DDBJ databases">
        <title>The genome of Folsomia candida.</title>
        <authorList>
            <person name="Faddeeva A."/>
            <person name="Derks M.F."/>
            <person name="Anvar Y."/>
            <person name="Smit S."/>
            <person name="Van Straalen N."/>
            <person name="Roelofs D."/>
        </authorList>
    </citation>
    <scope>NUCLEOTIDE SEQUENCE [LARGE SCALE GENOMIC DNA]</scope>
    <source>
        <strain evidence="3 4">VU population</strain>
        <tissue evidence="3">Whole body</tissue>
    </source>
</reference>
<dbReference type="PROSITE" id="PS50041">
    <property type="entry name" value="C_TYPE_LECTIN_2"/>
    <property type="match status" value="1"/>
</dbReference>
<evidence type="ECO:0000313" key="3">
    <source>
        <dbReference type="EMBL" id="OXA61471.1"/>
    </source>
</evidence>
<dbReference type="SUPFAM" id="SSF56436">
    <property type="entry name" value="C-type lectin-like"/>
    <property type="match status" value="1"/>
</dbReference>
<feature type="domain" description="C-type lectin" evidence="2">
    <location>
        <begin position="44"/>
        <end position="165"/>
    </location>
</feature>
<keyword evidence="4" id="KW-1185">Reference proteome</keyword>
<comment type="caution">
    <text evidence="3">The sequence shown here is derived from an EMBL/GenBank/DDBJ whole genome shotgun (WGS) entry which is preliminary data.</text>
</comment>
<organism evidence="3 4">
    <name type="scientific">Folsomia candida</name>
    <name type="common">Springtail</name>
    <dbReference type="NCBI Taxonomy" id="158441"/>
    <lineage>
        <taxon>Eukaryota</taxon>
        <taxon>Metazoa</taxon>
        <taxon>Ecdysozoa</taxon>
        <taxon>Arthropoda</taxon>
        <taxon>Hexapoda</taxon>
        <taxon>Collembola</taxon>
        <taxon>Entomobryomorpha</taxon>
        <taxon>Isotomoidea</taxon>
        <taxon>Isotomidae</taxon>
        <taxon>Proisotominae</taxon>
        <taxon>Folsomia</taxon>
    </lineage>
</organism>
<dbReference type="Pfam" id="PF00059">
    <property type="entry name" value="Lectin_C"/>
    <property type="match status" value="1"/>
</dbReference>
<dbReference type="InterPro" id="IPR016187">
    <property type="entry name" value="CTDL_fold"/>
</dbReference>
<dbReference type="Gene3D" id="3.10.100.10">
    <property type="entry name" value="Mannose-Binding Protein A, subunit A"/>
    <property type="match status" value="1"/>
</dbReference>
<sequence length="168" mass="19028">MIFTNICAYLIVQFCILAVSSTPLKGHGRQFEEPINNFTSFGSVDGKEYFYDRTQAATWYQARSNCKAAGMQIATIDTQSQLALLKYKFNPPNLALTGIYWIGAREARTIDQFKWDSTGGSISSVGETWVMSAIPEYCVYINYGGNYHGRWETRSCDTPYYQLCEKLA</sequence>
<dbReference type="InterPro" id="IPR016186">
    <property type="entry name" value="C-type_lectin-like/link_sf"/>
</dbReference>
<feature type="signal peptide" evidence="1">
    <location>
        <begin position="1"/>
        <end position="21"/>
    </location>
</feature>
<keyword evidence="1" id="KW-0732">Signal</keyword>
<dbReference type="EMBL" id="LNIX01000001">
    <property type="protein sequence ID" value="OXA61471.1"/>
    <property type="molecule type" value="Genomic_DNA"/>
</dbReference>
<feature type="chain" id="PRO_5013121666" evidence="1">
    <location>
        <begin position="22"/>
        <end position="168"/>
    </location>
</feature>
<name>A0A226EXA9_FOLCA</name>
<accession>A0A226EXA9</accession>
<evidence type="ECO:0000259" key="2">
    <source>
        <dbReference type="PROSITE" id="PS50041"/>
    </source>
</evidence>
<evidence type="ECO:0000313" key="4">
    <source>
        <dbReference type="Proteomes" id="UP000198287"/>
    </source>
</evidence>
<dbReference type="SMART" id="SM00034">
    <property type="entry name" value="CLECT"/>
    <property type="match status" value="1"/>
</dbReference>
<dbReference type="AlphaFoldDB" id="A0A226EXA9"/>
<dbReference type="Proteomes" id="UP000198287">
    <property type="component" value="Unassembled WGS sequence"/>
</dbReference>
<dbReference type="InterPro" id="IPR001304">
    <property type="entry name" value="C-type_lectin-like"/>
</dbReference>
<evidence type="ECO:0000256" key="1">
    <source>
        <dbReference type="SAM" id="SignalP"/>
    </source>
</evidence>